<protein>
    <submittedName>
        <fullName evidence="3">Uncharacterized protein</fullName>
    </submittedName>
</protein>
<feature type="transmembrane region" description="Helical" evidence="2">
    <location>
        <begin position="216"/>
        <end position="239"/>
    </location>
</feature>
<keyword evidence="2" id="KW-0812">Transmembrane</keyword>
<dbReference type="PANTHER" id="PTHR33115">
    <property type="entry name" value="ARM REPEAT SUPERFAMILY PROTEIN"/>
    <property type="match status" value="1"/>
</dbReference>
<organism evidence="3 4">
    <name type="scientific">Eleusine coracana subsp. coracana</name>
    <dbReference type="NCBI Taxonomy" id="191504"/>
    <lineage>
        <taxon>Eukaryota</taxon>
        <taxon>Viridiplantae</taxon>
        <taxon>Streptophyta</taxon>
        <taxon>Embryophyta</taxon>
        <taxon>Tracheophyta</taxon>
        <taxon>Spermatophyta</taxon>
        <taxon>Magnoliopsida</taxon>
        <taxon>Liliopsida</taxon>
        <taxon>Poales</taxon>
        <taxon>Poaceae</taxon>
        <taxon>PACMAD clade</taxon>
        <taxon>Chloridoideae</taxon>
        <taxon>Cynodonteae</taxon>
        <taxon>Eleusininae</taxon>
        <taxon>Eleusine</taxon>
    </lineage>
</organism>
<evidence type="ECO:0000256" key="1">
    <source>
        <dbReference type="SAM" id="MobiDB-lite"/>
    </source>
</evidence>
<feature type="transmembrane region" description="Helical" evidence="2">
    <location>
        <begin position="121"/>
        <end position="138"/>
    </location>
</feature>
<keyword evidence="2" id="KW-0472">Membrane</keyword>
<dbReference type="InterPro" id="IPR011989">
    <property type="entry name" value="ARM-like"/>
</dbReference>
<feature type="region of interest" description="Disordered" evidence="1">
    <location>
        <begin position="429"/>
        <end position="462"/>
    </location>
</feature>
<dbReference type="SUPFAM" id="SSF48371">
    <property type="entry name" value="ARM repeat"/>
    <property type="match status" value="1"/>
</dbReference>
<dbReference type="EMBL" id="BQKI01000004">
    <property type="protein sequence ID" value="GJM93896.1"/>
    <property type="molecule type" value="Genomic_DNA"/>
</dbReference>
<dbReference type="PANTHER" id="PTHR33115:SF37">
    <property type="entry name" value="OS01G0618300 PROTEIN"/>
    <property type="match status" value="1"/>
</dbReference>
<name>A0AAV5C6T3_ELECO</name>
<sequence length="923" mass="103451">MAEPNHSSIVYMPAEQAKATRPQPLPDEWVTAEKCLNYFVGALALMERVGNCLGTLAFTWATVVVLGGFSTNLGVDFWYATAIVFLEAFRVFSRESRSDDELLFRTTGSIKLKRMKLLRGISYYLTVSIVIAPMPAGYLNDNAWLQFITALVAVLALGSAMLWSHAPKREILLIIPPLFVGCFQSLVPVAVARIVISVERLYIKDNGRNAGNEHLASALTIFYSMVLAQGVLYLAACVLESLLSFYFRRSLAWSCNLLTSKTAYESINLYYEHAYNKRMKEGVLAQEDMDLVTFAFDSLDSNSNDKKLAAVQILDSLLVLEQKNTSKSRLVPKIINSTKVVASLINMLGWTPDSEDKEKGIDGNEYALTRLLAAKVIASLAKHLRIVGIPGTVQMVSSLLDADVNNKKQKQDVSKKILYRNEVDINDNQQQSHASSTLVTIQGERSYHAPRNGQKKLSKQMEEGNKSEIRYVKIKFFDRIGNMLHDLNVWKPSEDMDLFPTLGMLILERLAHDLDNCVEIIKAPGLIRKIIEFIINTTDTTNNIMISSLKLIAKLASTEGEMGMTIRKKILCQDLFLSNLVEILIDNDNHSEQWKLVMVVITKIILADGTDNDDNKIVLTDEKDKNDNKIIVLADGKENNDNKIVLADGKDNDIDKFSVIIPELMLAFLGPHESSNTDYDHSLRLLAGEVLSKMTEKNDPSIFMAILQEKGYSLIRDLKNMLQQDEYICVAASLLINLCAHSQDKLHHHLRPNEELSSILKVVLEKILDAKGKQLQVLIVTTSKLYNLIPKKYFACELESCTNKETFVEKLVDALNSNKKMCHECPTMRRVIVDITISITESCPLYSPIFESKGMIEALSNVERILTNVEKYKVFLGQLGDNSVLNWGLPPPDLVTKAKKLIGSPNEEPNVHDLSSTDIDHVN</sequence>
<accession>A0AAV5C6T3</accession>
<dbReference type="Gene3D" id="1.25.10.10">
    <property type="entry name" value="Leucine-rich Repeat Variant"/>
    <property type="match status" value="1"/>
</dbReference>
<feature type="transmembrane region" description="Helical" evidence="2">
    <location>
        <begin position="144"/>
        <end position="164"/>
    </location>
</feature>
<dbReference type="InterPro" id="IPR016024">
    <property type="entry name" value="ARM-type_fold"/>
</dbReference>
<gene>
    <name evidence="3" type="primary">ga10489</name>
    <name evidence="3" type="ORF">PR202_ga10489</name>
</gene>
<keyword evidence="4" id="KW-1185">Reference proteome</keyword>
<dbReference type="AlphaFoldDB" id="A0AAV5C6T3"/>
<dbReference type="Proteomes" id="UP001054889">
    <property type="component" value="Unassembled WGS sequence"/>
</dbReference>
<reference evidence="3" key="2">
    <citation type="submission" date="2021-12" db="EMBL/GenBank/DDBJ databases">
        <title>Resequencing data analysis of finger millet.</title>
        <authorList>
            <person name="Hatakeyama M."/>
            <person name="Aluri S."/>
            <person name="Balachadran M.T."/>
            <person name="Sivarajan S.R."/>
            <person name="Poveda L."/>
            <person name="Shimizu-Inatsugi R."/>
            <person name="Schlapbach R."/>
            <person name="Sreeman S.M."/>
            <person name="Shimizu K.K."/>
        </authorList>
    </citation>
    <scope>NUCLEOTIDE SEQUENCE</scope>
</reference>
<keyword evidence="2" id="KW-1133">Transmembrane helix</keyword>
<feature type="transmembrane region" description="Helical" evidence="2">
    <location>
        <begin position="171"/>
        <end position="196"/>
    </location>
</feature>
<reference evidence="3" key="1">
    <citation type="journal article" date="2018" name="DNA Res.">
        <title>Multiple hybrid de novo genome assembly of finger millet, an orphan allotetraploid crop.</title>
        <authorList>
            <person name="Hatakeyama M."/>
            <person name="Aluri S."/>
            <person name="Balachadran M.T."/>
            <person name="Sivarajan S.R."/>
            <person name="Patrignani A."/>
            <person name="Gruter S."/>
            <person name="Poveda L."/>
            <person name="Shimizu-Inatsugi R."/>
            <person name="Baeten J."/>
            <person name="Francoijs K.J."/>
            <person name="Nataraja K.N."/>
            <person name="Reddy Y.A.N."/>
            <person name="Phadnis S."/>
            <person name="Ravikumar R.L."/>
            <person name="Schlapbach R."/>
            <person name="Sreeman S.M."/>
            <person name="Shimizu K.K."/>
        </authorList>
    </citation>
    <scope>NUCLEOTIDE SEQUENCE</scope>
</reference>
<comment type="caution">
    <text evidence="3">The sequence shown here is derived from an EMBL/GenBank/DDBJ whole genome shotgun (WGS) entry which is preliminary data.</text>
</comment>
<proteinExistence type="predicted"/>
<evidence type="ECO:0000256" key="2">
    <source>
        <dbReference type="SAM" id="Phobius"/>
    </source>
</evidence>
<feature type="transmembrane region" description="Helical" evidence="2">
    <location>
        <begin position="52"/>
        <end position="71"/>
    </location>
</feature>
<evidence type="ECO:0000313" key="3">
    <source>
        <dbReference type="EMBL" id="GJM93896.1"/>
    </source>
</evidence>
<feature type="compositionally biased region" description="Polar residues" evidence="1">
    <location>
        <begin position="429"/>
        <end position="440"/>
    </location>
</feature>
<evidence type="ECO:0000313" key="4">
    <source>
        <dbReference type="Proteomes" id="UP001054889"/>
    </source>
</evidence>